<feature type="transmembrane region" description="Helical" evidence="1">
    <location>
        <begin position="1673"/>
        <end position="1690"/>
    </location>
</feature>
<feature type="transmembrane region" description="Helical" evidence="1">
    <location>
        <begin position="1504"/>
        <end position="1524"/>
    </location>
</feature>
<sequence>MVVNQGRVIVVASSADVPPSDDSPPSPHHRPSRHLSPKLLTLCGYVYMVFTMACSVAYITILKPHVANDYWWQGFNSTGHQTFLSDWCNAMLLLNASGTYSLFDERIVLPRDYSSPSTFIELSFASPRSILQGNVPLALVVPSIRSNSVYWNLRQFVKYCWVDLTLRYELALTAKQQTRCYSYHATNAAVYLEPILRNVDVADVLDGPMAQPLVSGIFAIVNTTAFGQAWLTATLRGPASYLSVDAEVAFWVAHGASRWQSEVTNYYQQGVEETLVIENALGLTQTIRINEIPFAFRGLSLWSMVSAYIGVWNDLWSSLDPPGPMSLVRTAPNSIEYFNATSNFYYIPSATAPPVTAAFVNALGPLGNVNIRLVPYPSELTALYLGLQDALYRQLETNATFVAGYDIVPASTTVYPTPSHWTTRGPFYTGNLMCVSETDATAFVQESFGFYDACSQPTPLTIALERPHVVLAAALANVSNALSVCALASASTRDSCGLALLAAMRIPLVVPPLDAVYAALQPLGISMYQVAAPSQLLSQPMLSQTSWDLFGWITLLEWLHGRREVYTFETDGTSVTVMSRRTEPLRMAANPLELPVSACKYIWSITLYVTIVINVIMVLMVCFACRAPFRVCGHDLFKVNRVVGCTWIGRPFLFVRGVTALALLSTSPIAFVQRQGLSRFVLAPRSLLEVVLIAGEGTWITYVVSDFFLPFTKDGANASAPMSSLLAWLTMVLLERFAPYHATLTLERRCVVTTLGLEASCRSGRVAIGSVARLALFLCINTVTVFVSILAVGLLQHCASKLEQRGPRKRQIHLLIPAASEGYLAHTHERHWYMDQVICVMSGLVPLGRGRVLDMKLWLLFEIDAVFTVQTTLQATTPLGSRAVLTPVFDGAASSVPSRTTMRIQAALGLLYMAASLFGSYSFLYLSQFAMGNDFWWAYFNATGAQTYTTNWFNDRLQVLTNLSDVSPSLDNAVFFSNDNLYNTSATAASVPVLYANMIQDEINSLVQVIDGLRSMDGCAVPWIATSYCYVDWRQTWSLASSWRREVACARQSENAAIYLESVLRNAHWPSLSHCWGDALNISILLPLQRSRAGQEWSSALYTAMSTPLATEDEALTWRRAGLLSFTTLWQNYKALGVIEQFEIHNAFGLAYALKLKSSNATLQLGTQTSYKMFTPLAFALSLVRDNTTVLGGTSLLRGSPTFGYTNVSAATVLMQNGSLPSPLGLGLSLFRSSIGPFGEVDLRRLPCPDVVKQWYETSHALLTLVITANDAAMHDFTVALQSPNQYTPSPWSNATDYYGGNLLCDSQASPDTSVLTFFTLGGSCMAHMNDLLGVTTMSATMAVAALGSALTPVMMDDIDAMASDGGKTLDLLHGILTYLDAHVPPENQTRLAALAANVRTEMHTNYPVALAQYISFNVSLGAGVYGRGPPLLAQGSLFDGTSHSYEYFSWLYLVEWVHGVREVVVFESSVGRVTTFSGRNAIARVPVNGMEIPINVATYFQRVVQYITVVLGFVTLLASLYIVTSGGFIEASNLLVVNRVGGLVWIGRPLLFLRSMTAICLLSTSGLQLMQMAGYFRFESVRAPWYTTITASGELTWLAFILNDAFSLLTQQYTSGYSSKSALAVWGASAIWSFASPITHHVQLERSCVVVAVDAQAICHGGHVAIGSVQRFLALNGLVAGIVLVLYLLERLRFPHLAPPPASSFFLYAAANYQFKKARWHHRDVYCIDKASAVINGLLSFEWGDRVFLLDIKTWRKHIVAIGKERREIRDDMSLQHLTMVKTTVCALAVLQCIDSTTAASETQNLRATWGGGGGGIDLGGAISSLVQNCLNGYGLFNGGGGGGGWGGQGTANTNTNGGGGGWA</sequence>
<dbReference type="GeneID" id="19943562"/>
<keyword evidence="1" id="KW-0472">Membrane</keyword>
<dbReference type="OrthoDB" id="79012at2759"/>
<gene>
    <name evidence="2" type="ORF">SDRG_02835</name>
</gene>
<feature type="transmembrane region" description="Helical" evidence="1">
    <location>
        <begin position="1544"/>
        <end position="1563"/>
    </location>
</feature>
<feature type="transmembrane region" description="Helical" evidence="1">
    <location>
        <begin position="906"/>
        <end position="926"/>
    </location>
</feature>
<dbReference type="InParanoid" id="T0SBN9"/>
<evidence type="ECO:0000256" key="1">
    <source>
        <dbReference type="SAM" id="Phobius"/>
    </source>
</evidence>
<reference evidence="2 3" key="1">
    <citation type="submission" date="2012-04" db="EMBL/GenBank/DDBJ databases">
        <title>The Genome Sequence of Saprolegnia declina VS20.</title>
        <authorList>
            <consortium name="The Broad Institute Genome Sequencing Platform"/>
            <person name="Russ C."/>
            <person name="Nusbaum C."/>
            <person name="Tyler B."/>
            <person name="van West P."/>
            <person name="Dieguez-Uribeondo J."/>
            <person name="de Bruijn I."/>
            <person name="Tripathy S."/>
            <person name="Jiang R."/>
            <person name="Young S.K."/>
            <person name="Zeng Q."/>
            <person name="Gargeya S."/>
            <person name="Fitzgerald M."/>
            <person name="Haas B."/>
            <person name="Abouelleil A."/>
            <person name="Alvarado L."/>
            <person name="Arachchi H.M."/>
            <person name="Berlin A."/>
            <person name="Chapman S.B."/>
            <person name="Goldberg J."/>
            <person name="Griggs A."/>
            <person name="Gujja S."/>
            <person name="Hansen M."/>
            <person name="Howarth C."/>
            <person name="Imamovic A."/>
            <person name="Larimer J."/>
            <person name="McCowen C."/>
            <person name="Montmayeur A."/>
            <person name="Murphy C."/>
            <person name="Neiman D."/>
            <person name="Pearson M."/>
            <person name="Priest M."/>
            <person name="Roberts A."/>
            <person name="Saif S."/>
            <person name="Shea T."/>
            <person name="Sisk P."/>
            <person name="Sykes S."/>
            <person name="Wortman J."/>
            <person name="Nusbaum C."/>
            <person name="Birren B."/>
        </authorList>
    </citation>
    <scope>NUCLEOTIDE SEQUENCE [LARGE SCALE GENOMIC DNA]</scope>
    <source>
        <strain evidence="2 3">VS20</strain>
    </source>
</reference>
<evidence type="ECO:0000313" key="2">
    <source>
        <dbReference type="EMBL" id="EQC40187.1"/>
    </source>
</evidence>
<keyword evidence="1" id="KW-1133">Transmembrane helix</keyword>
<keyword evidence="3" id="KW-1185">Reference proteome</keyword>
<dbReference type="EMBL" id="JH767137">
    <property type="protein sequence ID" value="EQC40187.1"/>
    <property type="molecule type" value="Genomic_DNA"/>
</dbReference>
<organism evidence="2 3">
    <name type="scientific">Saprolegnia diclina (strain VS20)</name>
    <dbReference type="NCBI Taxonomy" id="1156394"/>
    <lineage>
        <taxon>Eukaryota</taxon>
        <taxon>Sar</taxon>
        <taxon>Stramenopiles</taxon>
        <taxon>Oomycota</taxon>
        <taxon>Saprolegniomycetes</taxon>
        <taxon>Saprolegniales</taxon>
        <taxon>Saprolegniaceae</taxon>
        <taxon>Saprolegnia</taxon>
    </lineage>
</organism>
<protein>
    <submittedName>
        <fullName evidence="2">Uncharacterized protein</fullName>
    </submittedName>
</protein>
<dbReference type="VEuPathDB" id="FungiDB:SDRG_02835"/>
<dbReference type="eggNOG" id="ENOG502SD6V">
    <property type="taxonomic scope" value="Eukaryota"/>
</dbReference>
<feature type="transmembrane region" description="Helical" evidence="1">
    <location>
        <begin position="39"/>
        <end position="61"/>
    </location>
</feature>
<name>T0SBN9_SAPDV</name>
<accession>T0SBN9</accession>
<feature type="transmembrane region" description="Helical" evidence="1">
    <location>
        <begin position="601"/>
        <end position="626"/>
    </location>
</feature>
<evidence type="ECO:0000313" key="3">
    <source>
        <dbReference type="Proteomes" id="UP000030762"/>
    </source>
</evidence>
<dbReference type="RefSeq" id="XP_008606661.1">
    <property type="nucleotide sequence ID" value="XM_008608439.1"/>
</dbReference>
<proteinExistence type="predicted"/>
<feature type="transmembrane region" description="Helical" evidence="1">
    <location>
        <begin position="690"/>
        <end position="709"/>
    </location>
</feature>
<keyword evidence="1" id="KW-0812">Transmembrane</keyword>
<feature type="transmembrane region" description="Helical" evidence="1">
    <location>
        <begin position="1584"/>
        <end position="1603"/>
    </location>
</feature>
<feature type="transmembrane region" description="Helical" evidence="1">
    <location>
        <begin position="774"/>
        <end position="795"/>
    </location>
</feature>
<dbReference type="Proteomes" id="UP000030762">
    <property type="component" value="Unassembled WGS sequence"/>
</dbReference>